<evidence type="ECO:0000313" key="2">
    <source>
        <dbReference type="EMBL" id="KRZ48761.1"/>
    </source>
</evidence>
<organism evidence="2 3">
    <name type="scientific">Trichinella nativa</name>
    <dbReference type="NCBI Taxonomy" id="6335"/>
    <lineage>
        <taxon>Eukaryota</taxon>
        <taxon>Metazoa</taxon>
        <taxon>Ecdysozoa</taxon>
        <taxon>Nematoda</taxon>
        <taxon>Enoplea</taxon>
        <taxon>Dorylaimia</taxon>
        <taxon>Trichinellida</taxon>
        <taxon>Trichinellidae</taxon>
        <taxon>Trichinella</taxon>
    </lineage>
</organism>
<reference evidence="2 3" key="1">
    <citation type="submission" date="2015-05" db="EMBL/GenBank/DDBJ databases">
        <title>Evolution of Trichinella species and genotypes.</title>
        <authorList>
            <person name="Korhonen P.K."/>
            <person name="Edoardo P."/>
            <person name="Giuseppe L.R."/>
            <person name="Gasser R.B."/>
        </authorList>
    </citation>
    <scope>NUCLEOTIDE SEQUENCE [LARGE SCALE GENOMIC DNA]</scope>
    <source>
        <strain evidence="2">ISS10</strain>
    </source>
</reference>
<keyword evidence="3" id="KW-1185">Reference proteome</keyword>
<dbReference type="AlphaFoldDB" id="A0A0V1KN02"/>
<name>A0A0V1KN02_9BILA</name>
<protein>
    <submittedName>
        <fullName evidence="2">Uncharacterized protein</fullName>
    </submittedName>
</protein>
<evidence type="ECO:0000313" key="3">
    <source>
        <dbReference type="Proteomes" id="UP000054721"/>
    </source>
</evidence>
<dbReference type="Proteomes" id="UP000054721">
    <property type="component" value="Unassembled WGS sequence"/>
</dbReference>
<proteinExistence type="predicted"/>
<gene>
    <name evidence="2" type="ORF">T02_11682</name>
</gene>
<dbReference type="OrthoDB" id="10473288at2759"/>
<dbReference type="EMBL" id="JYDW01000367">
    <property type="protein sequence ID" value="KRZ48761.1"/>
    <property type="molecule type" value="Genomic_DNA"/>
</dbReference>
<comment type="caution">
    <text evidence="2">The sequence shown here is derived from an EMBL/GenBank/DDBJ whole genome shotgun (WGS) entry which is preliminary data.</text>
</comment>
<feature type="region of interest" description="Disordered" evidence="1">
    <location>
        <begin position="75"/>
        <end position="95"/>
    </location>
</feature>
<sequence>MVVDGSQDFWDVSSGNHLQHLFFFARCPVPSILYPVLPTHDTGFRPAASAGPVVTKGFGTCDSLPVVLGASPSSPTTPEFVGAPGQHPATPGSARSVPVSWPPLARLRLDSGFALLSDSSGQGVSVPVLLSRPVDNFEFILCQPLQPAGYLPFRFLEVPEPPQFVVVCAGCELSAVQVRPKVARSPNEG</sequence>
<dbReference type="STRING" id="6335.A0A0V1KN02"/>
<accession>A0A0V1KN02</accession>
<evidence type="ECO:0000256" key="1">
    <source>
        <dbReference type="SAM" id="MobiDB-lite"/>
    </source>
</evidence>